<feature type="binding site" evidence="11">
    <location>
        <position position="107"/>
    </location>
    <ligand>
        <name>sn-glycerol 3-phosphate</name>
        <dbReference type="ChEBI" id="CHEBI:57597"/>
    </ligand>
</feature>
<evidence type="ECO:0000256" key="11">
    <source>
        <dbReference type="HAMAP-Rule" id="MF_00394"/>
    </source>
</evidence>
<feature type="binding site" evidence="11">
    <location>
        <position position="249"/>
    </location>
    <ligand>
        <name>NADPH</name>
        <dbReference type="ChEBI" id="CHEBI:57783"/>
    </ligand>
</feature>
<dbReference type="GO" id="GO:0005829">
    <property type="term" value="C:cytosol"/>
    <property type="evidence" value="ECO:0007669"/>
    <property type="project" value="TreeGrafter"/>
</dbReference>
<feature type="binding site" evidence="13">
    <location>
        <begin position="225"/>
        <end position="226"/>
    </location>
    <ligand>
        <name>substrate</name>
    </ligand>
</feature>
<dbReference type="GO" id="GO:0005975">
    <property type="term" value="P:carbohydrate metabolic process"/>
    <property type="evidence" value="ECO:0007669"/>
    <property type="project" value="InterPro"/>
</dbReference>
<evidence type="ECO:0000256" key="6">
    <source>
        <dbReference type="ARBA" id="ARBA00023002"/>
    </source>
</evidence>
<dbReference type="GO" id="GO:0141153">
    <property type="term" value="F:glycerol-3-phosphate dehydrogenase (NADP+) activity"/>
    <property type="evidence" value="ECO:0007669"/>
    <property type="project" value="RHEA"/>
</dbReference>
<feature type="binding site" evidence="14">
    <location>
        <begin position="7"/>
        <end position="12"/>
    </location>
    <ligand>
        <name>NAD(+)</name>
        <dbReference type="ChEBI" id="CHEBI:57540"/>
    </ligand>
</feature>
<dbReference type="InterPro" id="IPR036291">
    <property type="entry name" value="NAD(P)-bd_dom_sf"/>
</dbReference>
<dbReference type="GO" id="GO:0051287">
    <property type="term" value="F:NAD binding"/>
    <property type="evidence" value="ECO:0007669"/>
    <property type="project" value="InterPro"/>
</dbReference>
<evidence type="ECO:0000259" key="15">
    <source>
        <dbReference type="Pfam" id="PF01210"/>
    </source>
</evidence>
<dbReference type="HOGENOM" id="CLU_033449_0_2_7"/>
<feature type="binding site" evidence="11">
    <location>
        <position position="161"/>
    </location>
    <ligand>
        <name>sn-glycerol 3-phosphate</name>
        <dbReference type="ChEBI" id="CHEBI:57597"/>
    </ligand>
</feature>
<evidence type="ECO:0000256" key="3">
    <source>
        <dbReference type="ARBA" id="ARBA00022516"/>
    </source>
</evidence>
<protein>
    <recommendedName>
        <fullName evidence="11">Glycerol-3-phosphate dehydrogenase [NAD(P)+]</fullName>
        <ecNumber evidence="11">1.1.1.94</ecNumber>
    </recommendedName>
    <alternativeName>
        <fullName evidence="11">NAD(P)(+)-dependent glycerol-3-phosphate dehydrogenase</fullName>
    </alternativeName>
    <alternativeName>
        <fullName evidence="11">NAD(P)H-dependent dihydroxyacetone-phosphate reductase</fullName>
    </alternativeName>
</protein>
<feature type="binding site" evidence="14">
    <location>
        <position position="30"/>
    </location>
    <ligand>
        <name>NAD(+)</name>
        <dbReference type="ChEBI" id="CHEBI:57540"/>
    </ligand>
</feature>
<evidence type="ECO:0000256" key="10">
    <source>
        <dbReference type="ARBA" id="ARBA00023264"/>
    </source>
</evidence>
<dbReference type="GO" id="GO:0046168">
    <property type="term" value="P:glycerol-3-phosphate catabolic process"/>
    <property type="evidence" value="ECO:0007669"/>
    <property type="project" value="InterPro"/>
</dbReference>
<feature type="binding site" evidence="14">
    <location>
        <position position="225"/>
    </location>
    <ligand>
        <name>NAD(+)</name>
        <dbReference type="ChEBI" id="CHEBI:57540"/>
    </ligand>
</feature>
<dbReference type="SUPFAM" id="SSF48179">
    <property type="entry name" value="6-phosphogluconate dehydrogenase C-terminal domain-like"/>
    <property type="match status" value="1"/>
</dbReference>
<feature type="binding site" evidence="11">
    <location>
        <position position="31"/>
    </location>
    <ligand>
        <name>NADPH</name>
        <dbReference type="ChEBI" id="CHEBI:57783"/>
    </ligand>
</feature>
<name>A0A0A8HZP9_CAMLA</name>
<evidence type="ECO:0000256" key="9">
    <source>
        <dbReference type="ARBA" id="ARBA00023209"/>
    </source>
</evidence>
<evidence type="ECO:0000256" key="12">
    <source>
        <dbReference type="PIRSR" id="PIRSR000114-1"/>
    </source>
</evidence>
<dbReference type="EC" id="1.1.1.94" evidence="11"/>
<dbReference type="OrthoDB" id="9812273at2"/>
<dbReference type="Proteomes" id="UP000031130">
    <property type="component" value="Chromosome"/>
</dbReference>
<comment type="catalytic activity">
    <reaction evidence="11">
        <text>sn-glycerol 3-phosphate + NAD(+) = dihydroxyacetone phosphate + NADH + H(+)</text>
        <dbReference type="Rhea" id="RHEA:11092"/>
        <dbReference type="ChEBI" id="CHEBI:15378"/>
        <dbReference type="ChEBI" id="CHEBI:57540"/>
        <dbReference type="ChEBI" id="CHEBI:57597"/>
        <dbReference type="ChEBI" id="CHEBI:57642"/>
        <dbReference type="ChEBI" id="CHEBI:57945"/>
        <dbReference type="EC" id="1.1.1.94"/>
    </reaction>
</comment>
<feature type="binding site" evidence="11">
    <location>
        <position position="224"/>
    </location>
    <ligand>
        <name>sn-glycerol 3-phosphate</name>
        <dbReference type="ChEBI" id="CHEBI:57597"/>
    </ligand>
</feature>
<sequence>MKIAVVGAGKWGSALYDALSVKNECVITSFHEKDLSYFVSTKEALEYEYLVFALYAQGIHEWLANNFKDLNQKILVASKGIDCKSLKFMDEVFSEFISSDRLCFLSGPSFASEVLEKKPCALVVSGKNQALCNQFASFFPNYIKTYTSSDVKGVEICGAYKNVLAIASGVCDGLNLGNNARASLVSRGLVEMHRFGQFFNAKEETFLGLSGAGDLFLTASSNLSRNYRVGLSLASGKNIKDILMELGEVAEGVQTAYAIHSLSKQFQIYTPIVNEVVLMLEGKNAWESLKDLMSSKEEIS</sequence>
<comment type="similarity">
    <text evidence="1 11">Belongs to the NAD-dependent glycerol-3-phosphate dehydrogenase family.</text>
</comment>
<dbReference type="RefSeq" id="WP_039626823.1">
    <property type="nucleotide sequence ID" value="NZ_CP007775.1"/>
</dbReference>
<evidence type="ECO:0000256" key="2">
    <source>
        <dbReference type="ARBA" id="ARBA00022490"/>
    </source>
</evidence>
<feature type="binding site" evidence="11">
    <location>
        <position position="225"/>
    </location>
    <ligand>
        <name>NADPH</name>
        <dbReference type="ChEBI" id="CHEBI:57783"/>
    </ligand>
</feature>
<proteinExistence type="inferred from homology"/>
<dbReference type="PANTHER" id="PTHR11728:SF1">
    <property type="entry name" value="GLYCEROL-3-PHOSPHATE DEHYDROGENASE [NAD(+)] 2, CHLOROPLASTIC"/>
    <property type="match status" value="1"/>
</dbReference>
<evidence type="ECO:0000313" key="18">
    <source>
        <dbReference type="Proteomes" id="UP000031130"/>
    </source>
</evidence>
<evidence type="ECO:0000256" key="14">
    <source>
        <dbReference type="PIRSR" id="PIRSR000114-3"/>
    </source>
</evidence>
<accession>A0A0A8HZP9</accession>
<evidence type="ECO:0000256" key="7">
    <source>
        <dbReference type="ARBA" id="ARBA00023027"/>
    </source>
</evidence>
<dbReference type="InterPro" id="IPR006109">
    <property type="entry name" value="G3P_DH_NAD-dep_C"/>
</dbReference>
<keyword evidence="10 11" id="KW-1208">Phospholipid metabolism</keyword>
<feature type="binding site" evidence="11">
    <location>
        <position position="226"/>
    </location>
    <ligand>
        <name>sn-glycerol 3-phosphate</name>
        <dbReference type="ChEBI" id="CHEBI:57597"/>
    </ligand>
</feature>
<evidence type="ECO:0000259" key="16">
    <source>
        <dbReference type="Pfam" id="PF07479"/>
    </source>
</evidence>
<feature type="binding site" evidence="14">
    <location>
        <position position="111"/>
    </location>
    <ligand>
        <name>NAD(+)</name>
        <dbReference type="ChEBI" id="CHEBI:57540"/>
    </ligand>
</feature>
<comment type="pathway">
    <text evidence="11">Membrane lipid metabolism; glycerophospholipid metabolism.</text>
</comment>
<dbReference type="InterPro" id="IPR008927">
    <property type="entry name" value="6-PGluconate_DH-like_C_sf"/>
</dbReference>
<evidence type="ECO:0000256" key="4">
    <source>
        <dbReference type="ARBA" id="ARBA00022741"/>
    </source>
</evidence>
<feature type="binding site" evidence="11">
    <location>
        <position position="79"/>
    </location>
    <ligand>
        <name>sn-glycerol 3-phosphate</name>
        <dbReference type="ChEBI" id="CHEBI:57597"/>
    </ligand>
</feature>
<dbReference type="EMBL" id="CP007775">
    <property type="protein sequence ID" value="AJD02265.1"/>
    <property type="molecule type" value="Genomic_DNA"/>
</dbReference>
<comment type="function">
    <text evidence="11">Catalyzes the reduction of the glycolytic intermediate dihydroxyacetone phosphate (DHAP) to sn-glycerol 3-phosphate (G3P), the key precursor for phospholipid synthesis.</text>
</comment>
<gene>
    <name evidence="11 17" type="primary">gpsA</name>
    <name evidence="17" type="ORF">UPTC3659_1435</name>
</gene>
<keyword evidence="7 11" id="KW-0520">NAD</keyword>
<dbReference type="InterPro" id="IPR011128">
    <property type="entry name" value="G3P_DH_NAD-dep_N"/>
</dbReference>
<evidence type="ECO:0000256" key="5">
    <source>
        <dbReference type="ARBA" id="ARBA00022857"/>
    </source>
</evidence>
<keyword evidence="8 11" id="KW-0443">Lipid metabolism</keyword>
<evidence type="ECO:0000256" key="1">
    <source>
        <dbReference type="ARBA" id="ARBA00011009"/>
    </source>
</evidence>
<feature type="binding site" evidence="13">
    <location>
        <position position="79"/>
    </location>
    <ligand>
        <name>substrate</name>
    </ligand>
</feature>
<keyword evidence="3 11" id="KW-0444">Lipid biosynthesis</keyword>
<dbReference type="GO" id="GO:0006650">
    <property type="term" value="P:glycerophospholipid metabolic process"/>
    <property type="evidence" value="ECO:0007669"/>
    <property type="project" value="UniProtKB-UniRule"/>
</dbReference>
<feature type="active site" description="Proton acceptor" evidence="11 12">
    <location>
        <position position="161"/>
    </location>
</feature>
<comment type="subcellular location">
    <subcellularLocation>
        <location evidence="11">Cytoplasm</location>
    </subcellularLocation>
</comment>
<feature type="domain" description="Glycerol-3-phosphate dehydrogenase NAD-dependent C-terminal" evidence="16">
    <location>
        <begin position="150"/>
        <end position="286"/>
    </location>
</feature>
<feature type="binding site" evidence="11">
    <location>
        <position position="111"/>
    </location>
    <ligand>
        <name>NADPH</name>
        <dbReference type="ChEBI" id="CHEBI:57783"/>
    </ligand>
</feature>
<dbReference type="UniPathway" id="UPA00940"/>
<dbReference type="GO" id="GO:0141152">
    <property type="term" value="F:glycerol-3-phosphate dehydrogenase (NAD+) activity"/>
    <property type="evidence" value="ECO:0007669"/>
    <property type="project" value="RHEA"/>
</dbReference>
<comment type="caution">
    <text evidence="11">Lacks conserved residue(s) required for the propagation of feature annotation.</text>
</comment>
<dbReference type="KEGG" id="cln:UPTC3659_1435"/>
<feature type="binding site" evidence="11">
    <location>
        <position position="109"/>
    </location>
    <ligand>
        <name>sn-glycerol 3-phosphate</name>
        <dbReference type="ChEBI" id="CHEBI:57597"/>
    </ligand>
</feature>
<dbReference type="Pfam" id="PF01210">
    <property type="entry name" value="NAD_Gly3P_dh_N"/>
    <property type="match status" value="1"/>
</dbReference>
<keyword evidence="5 11" id="KW-0521">NADP</keyword>
<feature type="binding site" evidence="11">
    <location>
        <position position="225"/>
    </location>
    <ligand>
        <name>sn-glycerol 3-phosphate</name>
        <dbReference type="ChEBI" id="CHEBI:57597"/>
    </ligand>
</feature>
<reference evidence="17 18" key="1">
    <citation type="journal article" date="2014" name="Genome Biol. Evol.">
        <title>Comparative Genomics of the Campylobacter lari Group.</title>
        <authorList>
            <person name="Miller W.G."/>
            <person name="Yee E."/>
            <person name="Chapman M.H."/>
            <person name="Smith T.P."/>
            <person name="Bono J.L."/>
            <person name="Huynh S."/>
            <person name="Parker C.T."/>
            <person name="Vandamme P."/>
            <person name="Luong K."/>
            <person name="Korlach J."/>
        </authorList>
    </citation>
    <scope>NUCLEOTIDE SEQUENCE [LARGE SCALE GENOMIC DNA]</scope>
    <source>
        <strain evidence="18">RM3659</strain>
    </source>
</reference>
<keyword evidence="6 11" id="KW-0560">Oxidoreductase</keyword>
<dbReference type="Pfam" id="PF07479">
    <property type="entry name" value="NAD_Gly3P_dh_C"/>
    <property type="match status" value="1"/>
</dbReference>
<dbReference type="Gene3D" id="1.10.1040.10">
    <property type="entry name" value="N-(1-d-carboxylethyl)-l-norvaline Dehydrogenase, domain 2"/>
    <property type="match status" value="1"/>
</dbReference>
<feature type="binding site" evidence="11">
    <location>
        <position position="214"/>
    </location>
    <ligand>
        <name>sn-glycerol 3-phosphate</name>
        <dbReference type="ChEBI" id="CHEBI:57597"/>
    </ligand>
</feature>
<evidence type="ECO:0000256" key="8">
    <source>
        <dbReference type="ARBA" id="ARBA00023098"/>
    </source>
</evidence>
<keyword evidence="4 11" id="KW-0547">Nucleotide-binding</keyword>
<dbReference type="AlphaFoldDB" id="A0A0A8HZP9"/>
<evidence type="ECO:0000313" key="17">
    <source>
        <dbReference type="EMBL" id="AJD02265.1"/>
    </source>
</evidence>
<dbReference type="PANTHER" id="PTHR11728">
    <property type="entry name" value="GLYCEROL-3-PHOSPHATE DEHYDROGENASE"/>
    <property type="match status" value="1"/>
</dbReference>
<feature type="domain" description="Glycerol-3-phosphate dehydrogenase NAD-dependent N-terminal" evidence="15">
    <location>
        <begin position="39"/>
        <end position="131"/>
    </location>
</feature>
<feature type="binding site" evidence="11">
    <location>
        <position position="11"/>
    </location>
    <ligand>
        <name>NADPH</name>
        <dbReference type="ChEBI" id="CHEBI:57783"/>
    </ligand>
</feature>
<dbReference type="NCBIfam" id="NF000943">
    <property type="entry name" value="PRK00094.2-1"/>
    <property type="match status" value="1"/>
</dbReference>
<dbReference type="InterPro" id="IPR006168">
    <property type="entry name" value="G3P_DH_NAD-dep"/>
</dbReference>
<dbReference type="PROSITE" id="PS00957">
    <property type="entry name" value="NAD_G3PDH"/>
    <property type="match status" value="1"/>
</dbReference>
<dbReference type="Gene3D" id="3.40.50.720">
    <property type="entry name" value="NAD(P)-binding Rossmann-like Domain"/>
    <property type="match status" value="1"/>
</dbReference>
<dbReference type="HAMAP" id="MF_00394">
    <property type="entry name" value="NAD_Glyc3P_dehydrog"/>
    <property type="match status" value="1"/>
</dbReference>
<dbReference type="SUPFAM" id="SSF51735">
    <property type="entry name" value="NAD(P)-binding Rossmann-fold domains"/>
    <property type="match status" value="1"/>
</dbReference>
<dbReference type="PIRSF" id="PIRSF000114">
    <property type="entry name" value="Glycerol-3-P_dh"/>
    <property type="match status" value="1"/>
</dbReference>
<keyword evidence="2 11" id="KW-0963">Cytoplasm</keyword>
<dbReference type="GO" id="GO:0046167">
    <property type="term" value="P:glycerol-3-phosphate biosynthetic process"/>
    <property type="evidence" value="ECO:0007669"/>
    <property type="project" value="UniProtKB-UniRule"/>
</dbReference>
<feature type="binding site" evidence="11">
    <location>
        <position position="251"/>
    </location>
    <ligand>
        <name>NADPH</name>
        <dbReference type="ChEBI" id="CHEBI:57783"/>
    </ligand>
</feature>
<organism evidence="17 18">
    <name type="scientific">Campylobacter lari NCTC 11845</name>
    <dbReference type="NCBI Taxonomy" id="1388749"/>
    <lineage>
        <taxon>Bacteria</taxon>
        <taxon>Pseudomonadati</taxon>
        <taxon>Campylobacterota</taxon>
        <taxon>Epsilonproteobacteria</taxon>
        <taxon>Campylobacterales</taxon>
        <taxon>Campylobacteraceae</taxon>
        <taxon>Campylobacter</taxon>
    </lineage>
</organism>
<evidence type="ECO:0000256" key="13">
    <source>
        <dbReference type="PIRSR" id="PIRSR000114-2"/>
    </source>
</evidence>
<keyword evidence="9 11" id="KW-0594">Phospholipid biosynthesis</keyword>
<dbReference type="NCBIfam" id="NF000940">
    <property type="entry name" value="PRK00094.1-2"/>
    <property type="match status" value="1"/>
</dbReference>
<dbReference type="GO" id="GO:0008654">
    <property type="term" value="P:phospholipid biosynthetic process"/>
    <property type="evidence" value="ECO:0007669"/>
    <property type="project" value="UniProtKB-KW"/>
</dbReference>
<comment type="catalytic activity">
    <reaction evidence="11">
        <text>sn-glycerol 3-phosphate + NADP(+) = dihydroxyacetone phosphate + NADPH + H(+)</text>
        <dbReference type="Rhea" id="RHEA:11096"/>
        <dbReference type="ChEBI" id="CHEBI:15378"/>
        <dbReference type="ChEBI" id="CHEBI:57597"/>
        <dbReference type="ChEBI" id="CHEBI:57642"/>
        <dbReference type="ChEBI" id="CHEBI:57783"/>
        <dbReference type="ChEBI" id="CHEBI:58349"/>
        <dbReference type="EC" id="1.1.1.94"/>
    </reaction>
</comment>
<dbReference type="FunFam" id="1.10.1040.10:FF:000025">
    <property type="entry name" value="Glycerol-3-phosphate dehydrogenase [NAD(P)+]"/>
    <property type="match status" value="1"/>
</dbReference>
<dbReference type="InterPro" id="IPR013328">
    <property type="entry name" value="6PGD_dom2"/>
</dbReference>
<feature type="binding site" evidence="11">
    <location>
        <position position="79"/>
    </location>
    <ligand>
        <name>NADPH</name>
        <dbReference type="ChEBI" id="CHEBI:57783"/>
    </ligand>
</feature>